<dbReference type="EMBL" id="JAJVDC020000009">
    <property type="protein sequence ID" value="KAL1635760.1"/>
    <property type="molecule type" value="Genomic_DNA"/>
</dbReference>
<evidence type="ECO:0000256" key="1">
    <source>
        <dbReference type="SAM" id="MobiDB-lite"/>
    </source>
</evidence>
<dbReference type="PANTHER" id="PTHR10579">
    <property type="entry name" value="CALCIUM-ACTIVATED CHLORIDE CHANNEL REGULATOR"/>
    <property type="match status" value="1"/>
</dbReference>
<dbReference type="InterPro" id="IPR032838">
    <property type="entry name" value="Vwaint_dom"/>
</dbReference>
<dbReference type="InterPro" id="IPR036465">
    <property type="entry name" value="vWFA_dom_sf"/>
</dbReference>
<comment type="caution">
    <text evidence="3">The sequence shown here is derived from an EMBL/GenBank/DDBJ whole genome shotgun (WGS) entry which is preliminary data.</text>
</comment>
<evidence type="ECO:0000313" key="3">
    <source>
        <dbReference type="EMBL" id="KAL1635760.1"/>
    </source>
</evidence>
<feature type="domain" description="VWFA" evidence="2">
    <location>
        <begin position="27"/>
        <end position="210"/>
    </location>
</feature>
<dbReference type="SUPFAM" id="SSF53300">
    <property type="entry name" value="vWA-like"/>
    <property type="match status" value="1"/>
</dbReference>
<dbReference type="PANTHER" id="PTHR10579:SF156">
    <property type="entry name" value="VWFA DOMAIN-CONTAINING PROTEIN"/>
    <property type="match status" value="1"/>
</dbReference>
<evidence type="ECO:0000313" key="4">
    <source>
        <dbReference type="Proteomes" id="UP001521116"/>
    </source>
</evidence>
<reference evidence="3 4" key="1">
    <citation type="submission" date="2024-02" db="EMBL/GenBank/DDBJ databases">
        <title>De novo assembly and annotation of 12 fungi associated with fruit tree decline syndrome in Ontario, Canada.</title>
        <authorList>
            <person name="Sulman M."/>
            <person name="Ellouze W."/>
            <person name="Ilyukhin E."/>
        </authorList>
    </citation>
    <scope>NUCLEOTIDE SEQUENCE [LARGE SCALE GENOMIC DNA]</scope>
    <source>
        <strain evidence="3 4">M1-105</strain>
    </source>
</reference>
<accession>A0ABR3T8C7</accession>
<gene>
    <name evidence="3" type="ORF">SLS56_001455</name>
</gene>
<organism evidence="3 4">
    <name type="scientific">Neofusicoccum ribis</name>
    <dbReference type="NCBI Taxonomy" id="45134"/>
    <lineage>
        <taxon>Eukaryota</taxon>
        <taxon>Fungi</taxon>
        <taxon>Dikarya</taxon>
        <taxon>Ascomycota</taxon>
        <taxon>Pezizomycotina</taxon>
        <taxon>Dothideomycetes</taxon>
        <taxon>Dothideomycetes incertae sedis</taxon>
        <taxon>Botryosphaeriales</taxon>
        <taxon>Botryosphaeriaceae</taxon>
        <taxon>Neofusicoccum</taxon>
    </lineage>
</organism>
<proteinExistence type="predicted"/>
<dbReference type="Proteomes" id="UP001521116">
    <property type="component" value="Unassembled WGS sequence"/>
</dbReference>
<protein>
    <recommendedName>
        <fullName evidence="2">VWFA domain-containing protein</fullName>
    </recommendedName>
</protein>
<dbReference type="Gene3D" id="3.40.50.410">
    <property type="entry name" value="von Willebrand factor, type A domain"/>
    <property type="match status" value="2"/>
</dbReference>
<feature type="compositionally biased region" description="Basic and acidic residues" evidence="1">
    <location>
        <begin position="13"/>
        <end position="23"/>
    </location>
</feature>
<dbReference type="InterPro" id="IPR051266">
    <property type="entry name" value="CLCR"/>
</dbReference>
<keyword evidence="4" id="KW-1185">Reference proteome</keyword>
<sequence>MMKPDGLLVSIDPPREPPREGGLERCPVDIVLVIDISSSMAQAAPPPGAKAGNDTEGEGLSVLDLVRHAAHAIIETLNEKDRLSIVTYNNGATPRGATNMWAGLRKGLMQFKEAPKKGEGKGADNVPALFLLTDGMPNFMCPIEGYVPALRPLLKKAGEALPIMPTVHTIGFGYEIRSGLLQGIAEAAGGNYAFIPDSGMIGTVFVNAIANLYTTFATSATLTLTTSGSSALELKPLEGAALYADHGDDLVITLSNLQFGQSRDIFIDYGRQGPRSDSIVFAKLEYTKPGHARQEVVVMTPAAQASKSLDPSVASYHLYRAKLCQFLASHFIQQEDMSYEPGTWNGPSKQEKLASLASELKSCGYNDDLHKSLLEDLNGKEPRGQIRIAVSEESCFRKWGMHYLPSLLHAHRNQMRNTFKDPGPLQYGKGSTLFVKYNKELNELFNDLDVWPGSLEPTHMAGPHGSHYDAQYR</sequence>
<name>A0ABR3T8C7_9PEZI</name>
<dbReference type="InterPro" id="IPR002035">
    <property type="entry name" value="VWF_A"/>
</dbReference>
<dbReference type="SMART" id="SM00327">
    <property type="entry name" value="VWA"/>
    <property type="match status" value="1"/>
</dbReference>
<dbReference type="Pfam" id="PF14624">
    <property type="entry name" value="Vwaint"/>
    <property type="match status" value="1"/>
</dbReference>
<feature type="region of interest" description="Disordered" evidence="1">
    <location>
        <begin position="1"/>
        <end position="23"/>
    </location>
</feature>
<evidence type="ECO:0000259" key="2">
    <source>
        <dbReference type="SMART" id="SM00327"/>
    </source>
</evidence>